<gene>
    <name evidence="1" type="ORF">OLEA9_A098247</name>
</gene>
<dbReference type="PANTHER" id="PTHR48187:SF2">
    <property type="entry name" value="LD21810P"/>
    <property type="match status" value="1"/>
</dbReference>
<reference evidence="1 2" key="1">
    <citation type="submission" date="2019-12" db="EMBL/GenBank/DDBJ databases">
        <authorList>
            <person name="Alioto T."/>
            <person name="Alioto T."/>
            <person name="Gomez Garrido J."/>
        </authorList>
    </citation>
    <scope>NUCLEOTIDE SEQUENCE [LARGE SCALE GENOMIC DNA]</scope>
</reference>
<keyword evidence="2" id="KW-1185">Reference proteome</keyword>
<accession>A0A8S0U7L1</accession>
<evidence type="ECO:0000313" key="1">
    <source>
        <dbReference type="EMBL" id="CAA3015141.1"/>
    </source>
</evidence>
<dbReference type="OrthoDB" id="5086500at2759"/>
<proteinExistence type="predicted"/>
<dbReference type="PROSITE" id="PS51257">
    <property type="entry name" value="PROKAR_LIPOPROTEIN"/>
    <property type="match status" value="1"/>
</dbReference>
<dbReference type="Proteomes" id="UP000594638">
    <property type="component" value="Unassembled WGS sequence"/>
</dbReference>
<name>A0A8S0U7L1_OLEEU</name>
<comment type="caution">
    <text evidence="1">The sequence shown here is derived from an EMBL/GenBank/DDBJ whole genome shotgun (WGS) entry which is preliminary data.</text>
</comment>
<dbReference type="PANTHER" id="PTHR48187">
    <property type="entry name" value="LD21810P"/>
    <property type="match status" value="1"/>
</dbReference>
<evidence type="ECO:0000313" key="2">
    <source>
        <dbReference type="Proteomes" id="UP000594638"/>
    </source>
</evidence>
<organism evidence="1 2">
    <name type="scientific">Olea europaea subsp. europaea</name>
    <dbReference type="NCBI Taxonomy" id="158383"/>
    <lineage>
        <taxon>Eukaryota</taxon>
        <taxon>Viridiplantae</taxon>
        <taxon>Streptophyta</taxon>
        <taxon>Embryophyta</taxon>
        <taxon>Tracheophyta</taxon>
        <taxon>Spermatophyta</taxon>
        <taxon>Magnoliopsida</taxon>
        <taxon>eudicotyledons</taxon>
        <taxon>Gunneridae</taxon>
        <taxon>Pentapetalae</taxon>
        <taxon>asterids</taxon>
        <taxon>lamiids</taxon>
        <taxon>Lamiales</taxon>
        <taxon>Oleaceae</taxon>
        <taxon>Oleeae</taxon>
        <taxon>Olea</taxon>
    </lineage>
</organism>
<dbReference type="AlphaFoldDB" id="A0A8S0U7L1"/>
<dbReference type="EMBL" id="CACTIH010007527">
    <property type="protein sequence ID" value="CAA3015141.1"/>
    <property type="molecule type" value="Genomic_DNA"/>
</dbReference>
<sequence length="121" mass="13537">MGGLVVKQMLYQAKAENKSNFVNNTVGVVFYSCPHFGSKLANVPWRIGLVLWPVPSTKVTPIVEGYGSSAFRMEIVPMESAYPRFGQLVDIPGLFYNDTGELNLRLVITEKLFFVVHFHGL</sequence>
<protein>
    <submittedName>
        <fullName evidence="1">Uncharacterized protein</fullName>
    </submittedName>
</protein>
<dbReference type="Gramene" id="OE9A098247T1">
    <property type="protein sequence ID" value="OE9A098247C1"/>
    <property type="gene ID" value="OE9A098247"/>
</dbReference>